<evidence type="ECO:0000256" key="2">
    <source>
        <dbReference type="SAM" id="MobiDB-lite"/>
    </source>
</evidence>
<feature type="compositionally biased region" description="Low complexity" evidence="2">
    <location>
        <begin position="155"/>
        <end position="173"/>
    </location>
</feature>
<evidence type="ECO:0000313" key="5">
    <source>
        <dbReference type="Proteomes" id="UP000291343"/>
    </source>
</evidence>
<feature type="domain" description="Kazrin N-terminal" evidence="3">
    <location>
        <begin position="171"/>
        <end position="380"/>
    </location>
</feature>
<sequence>MRRLITDAQAKFRKMVEDQRQAVVGGASSSAGPPSASSETAAEPADSFHSPQPPPTQAGLKAALDAEKGEPPPLQTPPPPHAAASASQPPPPPPRERKVPPVPVAVTSAVENGGDQPTEVQLVRPPSPAPGPSNKQPEVAGAAASSSTSPPPSETPCTTSLLTSTSSSSASSSKQQQLSVRLENERLRREVAELRRVLSAQGGVASSVVGGANAAVGGASALGGGANGLVGGASSLVGGANGQVGGANLQEGGASALVGGASEADDGLLSDAEKVIVLESQLAQTKEALAAAKSDRKRLKAEKFDLLNQMKQLYATLEDKEKELRDFIRSFEQERCERERERWSLLRHARDEAERSLNLAAQLDIKDQQLIEARRQLSSACLSDGGGGVDGDTISLCRASLNGREGGVAPAPPTHPTTSSNLMIGGGDRGSLQCGIRAYEVLRTGSLELLAPRVAILYDSTTDGAPT</sequence>
<dbReference type="EMBL" id="QKKF02035980">
    <property type="protein sequence ID" value="RZF32777.1"/>
    <property type="molecule type" value="Genomic_DNA"/>
</dbReference>
<dbReference type="InterPro" id="IPR059089">
    <property type="entry name" value="Kazrin_N"/>
</dbReference>
<dbReference type="PANTHER" id="PTHR12776">
    <property type="entry name" value="KAZRIN-RELATED"/>
    <property type="match status" value="1"/>
</dbReference>
<dbReference type="OrthoDB" id="6623496at2759"/>
<feature type="region of interest" description="Disordered" evidence="2">
    <location>
        <begin position="405"/>
        <end position="424"/>
    </location>
</feature>
<name>A0A482WGZ7_LAOST</name>
<proteinExistence type="predicted"/>
<dbReference type="STRING" id="195883.A0A482WGZ7"/>
<feature type="compositionally biased region" description="Low complexity" evidence="2">
    <location>
        <begin position="25"/>
        <end position="45"/>
    </location>
</feature>
<organism evidence="4 5">
    <name type="scientific">Laodelphax striatellus</name>
    <name type="common">Small brown planthopper</name>
    <name type="synonym">Delphax striatella</name>
    <dbReference type="NCBI Taxonomy" id="195883"/>
    <lineage>
        <taxon>Eukaryota</taxon>
        <taxon>Metazoa</taxon>
        <taxon>Ecdysozoa</taxon>
        <taxon>Arthropoda</taxon>
        <taxon>Hexapoda</taxon>
        <taxon>Insecta</taxon>
        <taxon>Pterygota</taxon>
        <taxon>Neoptera</taxon>
        <taxon>Paraneoptera</taxon>
        <taxon>Hemiptera</taxon>
        <taxon>Auchenorrhyncha</taxon>
        <taxon>Fulgoroidea</taxon>
        <taxon>Delphacidae</taxon>
        <taxon>Criomorphinae</taxon>
        <taxon>Laodelphax</taxon>
    </lineage>
</organism>
<dbReference type="Proteomes" id="UP000291343">
    <property type="component" value="Unassembled WGS sequence"/>
</dbReference>
<keyword evidence="5" id="KW-1185">Reference proteome</keyword>
<accession>A0A482WGZ7</accession>
<protein>
    <recommendedName>
        <fullName evidence="3">Kazrin N-terminal domain-containing protein</fullName>
    </recommendedName>
</protein>
<dbReference type="PANTHER" id="PTHR12776:SF1">
    <property type="entry name" value="KAZRIN"/>
    <property type="match status" value="1"/>
</dbReference>
<evidence type="ECO:0000256" key="1">
    <source>
        <dbReference type="SAM" id="Coils"/>
    </source>
</evidence>
<dbReference type="SMR" id="A0A482WGZ7"/>
<feature type="compositionally biased region" description="Pro residues" evidence="2">
    <location>
        <begin position="71"/>
        <end position="81"/>
    </location>
</feature>
<gene>
    <name evidence="4" type="ORF">LSTR_LSTR012006</name>
</gene>
<dbReference type="AlphaFoldDB" id="A0A482WGZ7"/>
<reference evidence="4 5" key="1">
    <citation type="journal article" date="2017" name="Gigascience">
        <title>Genome sequence of the small brown planthopper, Laodelphax striatellus.</title>
        <authorList>
            <person name="Zhu J."/>
            <person name="Jiang F."/>
            <person name="Wang X."/>
            <person name="Yang P."/>
            <person name="Bao Y."/>
            <person name="Zhao W."/>
            <person name="Wang W."/>
            <person name="Lu H."/>
            <person name="Wang Q."/>
            <person name="Cui N."/>
            <person name="Li J."/>
            <person name="Chen X."/>
            <person name="Luo L."/>
            <person name="Yu J."/>
            <person name="Kang L."/>
            <person name="Cui F."/>
        </authorList>
    </citation>
    <scope>NUCLEOTIDE SEQUENCE [LARGE SCALE GENOMIC DNA]</scope>
    <source>
        <strain evidence="4">Lst14</strain>
    </source>
</reference>
<evidence type="ECO:0000259" key="3">
    <source>
        <dbReference type="Pfam" id="PF25986"/>
    </source>
</evidence>
<comment type="caution">
    <text evidence="4">The sequence shown here is derived from an EMBL/GenBank/DDBJ whole genome shotgun (WGS) entry which is preliminary data.</text>
</comment>
<dbReference type="Pfam" id="PF25986">
    <property type="entry name" value="Kazrin"/>
    <property type="match status" value="1"/>
</dbReference>
<dbReference type="InterPro" id="IPR037614">
    <property type="entry name" value="Kazrin"/>
</dbReference>
<evidence type="ECO:0000313" key="4">
    <source>
        <dbReference type="EMBL" id="RZF32777.1"/>
    </source>
</evidence>
<feature type="coiled-coil region" evidence="1">
    <location>
        <begin position="275"/>
        <end position="337"/>
    </location>
</feature>
<keyword evidence="1" id="KW-0175">Coiled coil</keyword>
<dbReference type="InParanoid" id="A0A482WGZ7"/>
<feature type="region of interest" description="Disordered" evidence="2">
    <location>
        <begin position="21"/>
        <end position="181"/>
    </location>
</feature>